<keyword evidence="1" id="KW-0472">Membrane</keyword>
<comment type="caution">
    <text evidence="2">The sequence shown here is derived from an EMBL/GenBank/DDBJ whole genome shotgun (WGS) entry which is preliminary data.</text>
</comment>
<dbReference type="InterPro" id="IPR029058">
    <property type="entry name" value="AB_hydrolase_fold"/>
</dbReference>
<gene>
    <name evidence="2" type="ORF">Slati_4183000</name>
</gene>
<sequence length="184" mass="21441">MGGQVVWGCLKYISHRLAGAALIVPVVNYWWPSFPSNYLRKHTACNSRRTNGHYEWHTHAPWLVYWWNTQKWFPPSSVVAGKPKFTAPDLKVLSKLAARLANREYAVQQGVYESLHRDMMVGFGHWDFDPMELENPFLDRQGSVHVWQGVEDGMVPVILQRYIANKLPWIQYQTTECWTFVCVC</sequence>
<keyword evidence="1" id="KW-1133">Transmembrane helix</keyword>
<dbReference type="SUPFAM" id="SSF53474">
    <property type="entry name" value="alpha/beta-Hydrolases"/>
    <property type="match status" value="1"/>
</dbReference>
<dbReference type="AlphaFoldDB" id="A0AAW2TCV8"/>
<evidence type="ECO:0000313" key="2">
    <source>
        <dbReference type="EMBL" id="KAL0401531.1"/>
    </source>
</evidence>
<evidence type="ECO:0000256" key="1">
    <source>
        <dbReference type="SAM" id="Phobius"/>
    </source>
</evidence>
<accession>A0AAW2TCV8</accession>
<dbReference type="PANTHER" id="PTHR45763">
    <property type="entry name" value="HYDROLASE, ALPHA/BETA FOLD FAMILY PROTEIN, EXPRESSED-RELATED"/>
    <property type="match status" value="1"/>
</dbReference>
<keyword evidence="1" id="KW-0812">Transmembrane</keyword>
<reference evidence="2" key="2">
    <citation type="journal article" date="2024" name="Plant">
        <title>Genomic evolution and insights into agronomic trait innovations of Sesamum species.</title>
        <authorList>
            <person name="Miao H."/>
            <person name="Wang L."/>
            <person name="Qu L."/>
            <person name="Liu H."/>
            <person name="Sun Y."/>
            <person name="Le M."/>
            <person name="Wang Q."/>
            <person name="Wei S."/>
            <person name="Zheng Y."/>
            <person name="Lin W."/>
            <person name="Duan Y."/>
            <person name="Cao H."/>
            <person name="Xiong S."/>
            <person name="Wang X."/>
            <person name="Wei L."/>
            <person name="Li C."/>
            <person name="Ma Q."/>
            <person name="Ju M."/>
            <person name="Zhao R."/>
            <person name="Li G."/>
            <person name="Mu C."/>
            <person name="Tian Q."/>
            <person name="Mei H."/>
            <person name="Zhang T."/>
            <person name="Gao T."/>
            <person name="Zhang H."/>
        </authorList>
    </citation>
    <scope>NUCLEOTIDE SEQUENCE</scope>
    <source>
        <strain evidence="2">KEN1</strain>
    </source>
</reference>
<dbReference type="EMBL" id="JACGWN010000015">
    <property type="protein sequence ID" value="KAL0401531.1"/>
    <property type="molecule type" value="Genomic_DNA"/>
</dbReference>
<proteinExistence type="predicted"/>
<dbReference type="PANTHER" id="PTHR45763:SF61">
    <property type="entry name" value="AB HYDROLASE-1 DOMAIN-CONTAINING PROTEIN"/>
    <property type="match status" value="1"/>
</dbReference>
<organism evidence="2">
    <name type="scientific">Sesamum latifolium</name>
    <dbReference type="NCBI Taxonomy" id="2727402"/>
    <lineage>
        <taxon>Eukaryota</taxon>
        <taxon>Viridiplantae</taxon>
        <taxon>Streptophyta</taxon>
        <taxon>Embryophyta</taxon>
        <taxon>Tracheophyta</taxon>
        <taxon>Spermatophyta</taxon>
        <taxon>Magnoliopsida</taxon>
        <taxon>eudicotyledons</taxon>
        <taxon>Gunneridae</taxon>
        <taxon>Pentapetalae</taxon>
        <taxon>asterids</taxon>
        <taxon>lamiids</taxon>
        <taxon>Lamiales</taxon>
        <taxon>Pedaliaceae</taxon>
        <taxon>Sesamum</taxon>
    </lineage>
</organism>
<dbReference type="Gene3D" id="3.40.50.1820">
    <property type="entry name" value="alpha/beta hydrolase"/>
    <property type="match status" value="1"/>
</dbReference>
<name>A0AAW2TCV8_9LAMI</name>
<reference evidence="2" key="1">
    <citation type="submission" date="2020-06" db="EMBL/GenBank/DDBJ databases">
        <authorList>
            <person name="Li T."/>
            <person name="Hu X."/>
            <person name="Zhang T."/>
            <person name="Song X."/>
            <person name="Zhang H."/>
            <person name="Dai N."/>
            <person name="Sheng W."/>
            <person name="Hou X."/>
            <person name="Wei L."/>
        </authorList>
    </citation>
    <scope>NUCLEOTIDE SEQUENCE</scope>
    <source>
        <strain evidence="2">KEN1</strain>
        <tissue evidence="2">Leaf</tissue>
    </source>
</reference>
<protein>
    <submittedName>
        <fullName evidence="2">Uncharacterized protein</fullName>
    </submittedName>
</protein>
<feature type="transmembrane region" description="Helical" evidence="1">
    <location>
        <begin position="12"/>
        <end position="31"/>
    </location>
</feature>